<dbReference type="EMBL" id="BKCJ010115252">
    <property type="protein sequence ID" value="GEX55402.1"/>
    <property type="molecule type" value="Genomic_DNA"/>
</dbReference>
<comment type="caution">
    <text evidence="1">The sequence shown here is derived from an EMBL/GenBank/DDBJ whole genome shotgun (WGS) entry which is preliminary data.</text>
</comment>
<gene>
    <name evidence="1" type="ORF">Tci_327377</name>
</gene>
<dbReference type="AlphaFoldDB" id="A0A699H5C0"/>
<sequence length="177" mass="19767">METDYNYQQALQHTTISIQKSQKLNNFRPTKYNLNPPLEIFKTKYEDPNKEKEENRYALSTLLQQNLGSYRAVKFTSDATVAGINTGRDCQIPHTATETFTFFISNANILACHECSEKSRLYFDDILDKPLHITGIDMSTIEATGESSKMTTGSPIPATPSQLITVIADPGGARNLV</sequence>
<evidence type="ECO:0000313" key="1">
    <source>
        <dbReference type="EMBL" id="GEX55402.1"/>
    </source>
</evidence>
<proteinExistence type="predicted"/>
<reference evidence="1" key="1">
    <citation type="journal article" date="2019" name="Sci. Rep.">
        <title>Draft genome of Tanacetum cinerariifolium, the natural source of mosquito coil.</title>
        <authorList>
            <person name="Yamashiro T."/>
            <person name="Shiraishi A."/>
            <person name="Satake H."/>
            <person name="Nakayama K."/>
        </authorList>
    </citation>
    <scope>NUCLEOTIDE SEQUENCE</scope>
</reference>
<organism evidence="1">
    <name type="scientific">Tanacetum cinerariifolium</name>
    <name type="common">Dalmatian daisy</name>
    <name type="synonym">Chrysanthemum cinerariifolium</name>
    <dbReference type="NCBI Taxonomy" id="118510"/>
    <lineage>
        <taxon>Eukaryota</taxon>
        <taxon>Viridiplantae</taxon>
        <taxon>Streptophyta</taxon>
        <taxon>Embryophyta</taxon>
        <taxon>Tracheophyta</taxon>
        <taxon>Spermatophyta</taxon>
        <taxon>Magnoliopsida</taxon>
        <taxon>eudicotyledons</taxon>
        <taxon>Gunneridae</taxon>
        <taxon>Pentapetalae</taxon>
        <taxon>asterids</taxon>
        <taxon>campanulids</taxon>
        <taxon>Asterales</taxon>
        <taxon>Asteraceae</taxon>
        <taxon>Asteroideae</taxon>
        <taxon>Anthemideae</taxon>
        <taxon>Anthemidinae</taxon>
        <taxon>Tanacetum</taxon>
    </lineage>
</organism>
<protein>
    <submittedName>
        <fullName evidence="1">Uncharacterized protein</fullName>
    </submittedName>
</protein>
<name>A0A699H5C0_TANCI</name>
<accession>A0A699H5C0</accession>